<dbReference type="SUPFAM" id="SSF55961">
    <property type="entry name" value="Bet v1-like"/>
    <property type="match status" value="2"/>
</dbReference>
<feature type="domain" description="Activator of Hsp90 ATPase homologue 1/2-like C-terminal" evidence="2">
    <location>
        <begin position="152"/>
        <end position="277"/>
    </location>
</feature>
<dbReference type="Pfam" id="PF08327">
    <property type="entry name" value="AHSA1"/>
    <property type="match status" value="2"/>
</dbReference>
<dbReference type="AlphaFoldDB" id="A0A538TNJ5"/>
<dbReference type="InterPro" id="IPR023393">
    <property type="entry name" value="START-like_dom_sf"/>
</dbReference>
<sequence>MNPTTISLFRSFRSPLPEVWIHLTRQEHLARWLGIAEMELLHDGEFHLETWNGDGATGRVIAIAPPVRLELAWRPTALSPESHVVLRLEGDGPGSRLTVTHDGLKSEPERRATRQMWKEALAALRALLHHGTDGHEWGAGIPVTARATVSRPAPEVWPLLSTGPGIEKWVAHVERFDGQAGGTFRLTSKFHGREIVEEGRIEELTPEARMVLSWEWMGEGWGAPTRVEFSIEVEPQGASVLIVHSGFDRIASEQRLAARKNYVAAWPEVLWDLKQLVPPAAA</sequence>
<dbReference type="CDD" id="cd07814">
    <property type="entry name" value="SRPBCC_CalC_Aha1-like"/>
    <property type="match status" value="2"/>
</dbReference>
<evidence type="ECO:0000313" key="4">
    <source>
        <dbReference type="Proteomes" id="UP000317691"/>
    </source>
</evidence>
<accession>A0A538TNJ5</accession>
<feature type="domain" description="Activator of Hsp90 ATPase homologue 1/2-like C-terminal" evidence="2">
    <location>
        <begin position="15"/>
        <end position="128"/>
    </location>
</feature>
<organism evidence="3 4">
    <name type="scientific">Eiseniibacteriota bacterium</name>
    <dbReference type="NCBI Taxonomy" id="2212470"/>
    <lineage>
        <taxon>Bacteria</taxon>
        <taxon>Candidatus Eiseniibacteriota</taxon>
    </lineage>
</organism>
<reference evidence="3 4" key="1">
    <citation type="journal article" date="2019" name="Nat. Microbiol.">
        <title>Mediterranean grassland soil C-N compound turnover is dependent on rainfall and depth, and is mediated by genomically divergent microorganisms.</title>
        <authorList>
            <person name="Diamond S."/>
            <person name="Andeer P.F."/>
            <person name="Li Z."/>
            <person name="Crits-Christoph A."/>
            <person name="Burstein D."/>
            <person name="Anantharaman K."/>
            <person name="Lane K.R."/>
            <person name="Thomas B.C."/>
            <person name="Pan C."/>
            <person name="Northen T.R."/>
            <person name="Banfield J.F."/>
        </authorList>
    </citation>
    <scope>NUCLEOTIDE SEQUENCE [LARGE SCALE GENOMIC DNA]</scope>
    <source>
        <strain evidence="3">WS_9</strain>
    </source>
</reference>
<dbReference type="Gene3D" id="3.30.530.20">
    <property type="match status" value="2"/>
</dbReference>
<evidence type="ECO:0000256" key="1">
    <source>
        <dbReference type="ARBA" id="ARBA00006817"/>
    </source>
</evidence>
<dbReference type="Proteomes" id="UP000317691">
    <property type="component" value="Unassembled WGS sequence"/>
</dbReference>
<protein>
    <submittedName>
        <fullName evidence="3">SRPBCC domain-containing protein</fullName>
    </submittedName>
</protein>
<comment type="similarity">
    <text evidence="1">Belongs to the AHA1 family.</text>
</comment>
<gene>
    <name evidence="3" type="ORF">E6K79_05305</name>
</gene>
<comment type="caution">
    <text evidence="3">The sequence shown here is derived from an EMBL/GenBank/DDBJ whole genome shotgun (WGS) entry which is preliminary data.</text>
</comment>
<dbReference type="EMBL" id="VBOZ01000014">
    <property type="protein sequence ID" value="TMQ65184.1"/>
    <property type="molecule type" value="Genomic_DNA"/>
</dbReference>
<proteinExistence type="inferred from homology"/>
<evidence type="ECO:0000259" key="2">
    <source>
        <dbReference type="Pfam" id="PF08327"/>
    </source>
</evidence>
<dbReference type="InterPro" id="IPR013538">
    <property type="entry name" value="ASHA1/2-like_C"/>
</dbReference>
<evidence type="ECO:0000313" key="3">
    <source>
        <dbReference type="EMBL" id="TMQ65184.1"/>
    </source>
</evidence>
<name>A0A538TNJ5_UNCEI</name>